<protein>
    <submittedName>
        <fullName evidence="1">Uncharacterized protein</fullName>
    </submittedName>
</protein>
<accession>A0A371ERX8</accession>
<dbReference type="Proteomes" id="UP000257109">
    <property type="component" value="Unassembled WGS sequence"/>
</dbReference>
<dbReference type="EMBL" id="QJKJ01012425">
    <property type="protein sequence ID" value="RDX68706.1"/>
    <property type="molecule type" value="Genomic_DNA"/>
</dbReference>
<organism evidence="1 2">
    <name type="scientific">Mucuna pruriens</name>
    <name type="common">Velvet bean</name>
    <name type="synonym">Dolichos pruriens</name>
    <dbReference type="NCBI Taxonomy" id="157652"/>
    <lineage>
        <taxon>Eukaryota</taxon>
        <taxon>Viridiplantae</taxon>
        <taxon>Streptophyta</taxon>
        <taxon>Embryophyta</taxon>
        <taxon>Tracheophyta</taxon>
        <taxon>Spermatophyta</taxon>
        <taxon>Magnoliopsida</taxon>
        <taxon>eudicotyledons</taxon>
        <taxon>Gunneridae</taxon>
        <taxon>Pentapetalae</taxon>
        <taxon>rosids</taxon>
        <taxon>fabids</taxon>
        <taxon>Fabales</taxon>
        <taxon>Fabaceae</taxon>
        <taxon>Papilionoideae</taxon>
        <taxon>50 kb inversion clade</taxon>
        <taxon>NPAAA clade</taxon>
        <taxon>indigoferoid/millettioid clade</taxon>
        <taxon>Phaseoleae</taxon>
        <taxon>Mucuna</taxon>
    </lineage>
</organism>
<reference evidence="1" key="1">
    <citation type="submission" date="2018-05" db="EMBL/GenBank/DDBJ databases">
        <title>Draft genome of Mucuna pruriens seed.</title>
        <authorList>
            <person name="Nnadi N.E."/>
            <person name="Vos R."/>
            <person name="Hasami M.H."/>
            <person name="Devisetty U.K."/>
            <person name="Aguiy J.C."/>
        </authorList>
    </citation>
    <scope>NUCLEOTIDE SEQUENCE [LARGE SCALE GENOMIC DNA]</scope>
    <source>
        <strain evidence="1">JCA_2017</strain>
    </source>
</reference>
<proteinExistence type="predicted"/>
<dbReference type="AlphaFoldDB" id="A0A371ERX8"/>
<feature type="non-terminal residue" evidence="1">
    <location>
        <position position="1"/>
    </location>
</feature>
<comment type="caution">
    <text evidence="1">The sequence shown here is derived from an EMBL/GenBank/DDBJ whole genome shotgun (WGS) entry which is preliminary data.</text>
</comment>
<evidence type="ECO:0000313" key="2">
    <source>
        <dbReference type="Proteomes" id="UP000257109"/>
    </source>
</evidence>
<name>A0A371ERX8_MUCPR</name>
<feature type="non-terminal residue" evidence="1">
    <location>
        <position position="70"/>
    </location>
</feature>
<evidence type="ECO:0000313" key="1">
    <source>
        <dbReference type="EMBL" id="RDX68706.1"/>
    </source>
</evidence>
<keyword evidence="2" id="KW-1185">Reference proteome</keyword>
<sequence length="70" mass="8309">MTRHDVSFSFNIEFSSLNLLVKVISRQLFRSFDTLKEKKSSLTLSRPYIFVLDINLLISPRSHPRDPRYH</sequence>
<gene>
    <name evidence="1" type="ORF">CR513_52277</name>
</gene>